<dbReference type="AlphaFoldDB" id="A0A0C9WW35"/>
<evidence type="ECO:0000313" key="2">
    <source>
        <dbReference type="EMBL" id="KIJ89461.1"/>
    </source>
</evidence>
<feature type="region of interest" description="Disordered" evidence="1">
    <location>
        <begin position="30"/>
        <end position="113"/>
    </location>
</feature>
<sequence>MASTRRTTTLSLFVVARRLAIRGNQTTATPHFQIDVTRGQRSSTSTVPSGRAASSDGDDVPNVVTVRAAPNDTQRNKHDTPNHDHSTPDHAPPQRFFEVPRRQRRRGNQTTNNVLSSFVIIRARVQRCSRRHGNQKANGDLPRRSPSFFI</sequence>
<organism evidence="2 3">
    <name type="scientific">Laccaria amethystina LaAM-08-1</name>
    <dbReference type="NCBI Taxonomy" id="1095629"/>
    <lineage>
        <taxon>Eukaryota</taxon>
        <taxon>Fungi</taxon>
        <taxon>Dikarya</taxon>
        <taxon>Basidiomycota</taxon>
        <taxon>Agaricomycotina</taxon>
        <taxon>Agaricomycetes</taxon>
        <taxon>Agaricomycetidae</taxon>
        <taxon>Agaricales</taxon>
        <taxon>Agaricineae</taxon>
        <taxon>Hydnangiaceae</taxon>
        <taxon>Laccaria</taxon>
    </lineage>
</organism>
<dbReference type="EMBL" id="KN839707">
    <property type="protein sequence ID" value="KIJ89461.1"/>
    <property type="molecule type" value="Genomic_DNA"/>
</dbReference>
<reference evidence="3" key="2">
    <citation type="submission" date="2015-01" db="EMBL/GenBank/DDBJ databases">
        <title>Evolutionary Origins and Diversification of the Mycorrhizal Mutualists.</title>
        <authorList>
            <consortium name="DOE Joint Genome Institute"/>
            <consortium name="Mycorrhizal Genomics Consortium"/>
            <person name="Kohler A."/>
            <person name="Kuo A."/>
            <person name="Nagy L.G."/>
            <person name="Floudas D."/>
            <person name="Copeland A."/>
            <person name="Barry K.W."/>
            <person name="Cichocki N."/>
            <person name="Veneault-Fourrey C."/>
            <person name="LaButti K."/>
            <person name="Lindquist E.A."/>
            <person name="Lipzen A."/>
            <person name="Lundell T."/>
            <person name="Morin E."/>
            <person name="Murat C."/>
            <person name="Riley R."/>
            <person name="Ohm R."/>
            <person name="Sun H."/>
            <person name="Tunlid A."/>
            <person name="Henrissat B."/>
            <person name="Grigoriev I.V."/>
            <person name="Hibbett D.S."/>
            <person name="Martin F."/>
        </authorList>
    </citation>
    <scope>NUCLEOTIDE SEQUENCE [LARGE SCALE GENOMIC DNA]</scope>
    <source>
        <strain evidence="3">LaAM-08-1</strain>
    </source>
</reference>
<dbReference type="HOGENOM" id="CLU_1740817_0_0_1"/>
<protein>
    <submittedName>
        <fullName evidence="2">Uncharacterized protein</fullName>
    </submittedName>
</protein>
<reference evidence="2 3" key="1">
    <citation type="submission" date="2014-04" db="EMBL/GenBank/DDBJ databases">
        <authorList>
            <consortium name="DOE Joint Genome Institute"/>
            <person name="Kuo A."/>
            <person name="Kohler A."/>
            <person name="Nagy L.G."/>
            <person name="Floudas D."/>
            <person name="Copeland A."/>
            <person name="Barry K.W."/>
            <person name="Cichocki N."/>
            <person name="Veneault-Fourrey C."/>
            <person name="LaButti K."/>
            <person name="Lindquist E.A."/>
            <person name="Lipzen A."/>
            <person name="Lundell T."/>
            <person name="Morin E."/>
            <person name="Murat C."/>
            <person name="Sun H."/>
            <person name="Tunlid A."/>
            <person name="Henrissat B."/>
            <person name="Grigoriev I.V."/>
            <person name="Hibbett D.S."/>
            <person name="Martin F."/>
            <person name="Nordberg H.P."/>
            <person name="Cantor M.N."/>
            <person name="Hua S.X."/>
        </authorList>
    </citation>
    <scope>NUCLEOTIDE SEQUENCE [LARGE SCALE GENOMIC DNA]</scope>
    <source>
        <strain evidence="2 3">LaAM-08-1</strain>
    </source>
</reference>
<gene>
    <name evidence="2" type="ORF">K443DRAFT_16094</name>
</gene>
<feature type="region of interest" description="Disordered" evidence="1">
    <location>
        <begin position="129"/>
        <end position="150"/>
    </location>
</feature>
<evidence type="ECO:0000313" key="3">
    <source>
        <dbReference type="Proteomes" id="UP000054477"/>
    </source>
</evidence>
<accession>A0A0C9WW35</accession>
<feature type="compositionally biased region" description="Polar residues" evidence="1">
    <location>
        <begin position="39"/>
        <end position="48"/>
    </location>
</feature>
<proteinExistence type="predicted"/>
<name>A0A0C9WW35_9AGAR</name>
<dbReference type="Proteomes" id="UP000054477">
    <property type="component" value="Unassembled WGS sequence"/>
</dbReference>
<keyword evidence="3" id="KW-1185">Reference proteome</keyword>
<evidence type="ECO:0000256" key="1">
    <source>
        <dbReference type="SAM" id="MobiDB-lite"/>
    </source>
</evidence>
<feature type="compositionally biased region" description="Basic and acidic residues" evidence="1">
    <location>
        <begin position="74"/>
        <end position="88"/>
    </location>
</feature>